<dbReference type="PANTHER" id="PTHR43080:SF2">
    <property type="entry name" value="CBS DOMAIN-CONTAINING PROTEIN"/>
    <property type="match status" value="1"/>
</dbReference>
<feature type="domain" description="CBS" evidence="3">
    <location>
        <begin position="70"/>
        <end position="125"/>
    </location>
</feature>
<reference evidence="4 5" key="1">
    <citation type="submission" date="2012-01" db="EMBL/GenBank/DDBJ databases">
        <title>Improved High-Quality Draft sequence of Metallosphaera yellowstonensis MK1.</title>
        <authorList>
            <consortium name="US DOE Joint Genome Institute"/>
            <person name="Lucas S."/>
            <person name="Han J."/>
            <person name="Cheng J.-F."/>
            <person name="Goodwin L."/>
            <person name="Pitluck S."/>
            <person name="Peters L."/>
            <person name="Teshima H."/>
            <person name="Detter J.C."/>
            <person name="Han C."/>
            <person name="Tapia R."/>
            <person name="Land M."/>
            <person name="Hauser L."/>
            <person name="Kyrpides N."/>
            <person name="Kozubal M."/>
            <person name="Macur R.E."/>
            <person name="Jay Z."/>
            <person name="Inskeep W."/>
            <person name="Woyke T."/>
        </authorList>
    </citation>
    <scope>NUCLEOTIDE SEQUENCE [LARGE SCALE GENOMIC DNA]</scope>
    <source>
        <strain evidence="4 5">MK1</strain>
    </source>
</reference>
<keyword evidence="5" id="KW-1185">Reference proteome</keyword>
<feature type="domain" description="CBS" evidence="3">
    <location>
        <begin position="7"/>
        <end position="62"/>
    </location>
</feature>
<dbReference type="Proteomes" id="UP000003980">
    <property type="component" value="Unassembled WGS sequence"/>
</dbReference>
<proteinExistence type="predicted"/>
<evidence type="ECO:0000256" key="2">
    <source>
        <dbReference type="PROSITE-ProRule" id="PRU00703"/>
    </source>
</evidence>
<gene>
    <name evidence="4" type="ORF">MetMK1DRAFT_00003720</name>
</gene>
<evidence type="ECO:0000256" key="1">
    <source>
        <dbReference type="ARBA" id="ARBA00023122"/>
    </source>
</evidence>
<dbReference type="STRING" id="671065.MetMK1DRAFT_00003720"/>
<dbReference type="Gene3D" id="3.10.580.10">
    <property type="entry name" value="CBS-domain"/>
    <property type="match status" value="1"/>
</dbReference>
<dbReference type="Pfam" id="PF00571">
    <property type="entry name" value="CBS"/>
    <property type="match status" value="2"/>
</dbReference>
<organism evidence="4 5">
    <name type="scientific">Metallosphaera yellowstonensis MK1</name>
    <dbReference type="NCBI Taxonomy" id="671065"/>
    <lineage>
        <taxon>Archaea</taxon>
        <taxon>Thermoproteota</taxon>
        <taxon>Thermoprotei</taxon>
        <taxon>Sulfolobales</taxon>
        <taxon>Sulfolobaceae</taxon>
        <taxon>Metallosphaera</taxon>
    </lineage>
</organism>
<evidence type="ECO:0000259" key="3">
    <source>
        <dbReference type="PROSITE" id="PS51371"/>
    </source>
</evidence>
<protein>
    <submittedName>
        <fullName evidence="4">Putative signal-transduction protein containing cAMP-binding and CBS domains</fullName>
    </submittedName>
</protein>
<dbReference type="InterPro" id="IPR046342">
    <property type="entry name" value="CBS_dom_sf"/>
</dbReference>
<dbReference type="InterPro" id="IPR000644">
    <property type="entry name" value="CBS_dom"/>
</dbReference>
<dbReference type="AlphaFoldDB" id="H2C4S8"/>
<dbReference type="RefSeq" id="WP_009070077.1">
    <property type="nucleotide sequence ID" value="NZ_JH597761.1"/>
</dbReference>
<dbReference type="eggNOG" id="arCOG00606">
    <property type="taxonomic scope" value="Archaea"/>
</dbReference>
<dbReference type="EMBL" id="JH597761">
    <property type="protein sequence ID" value="EHP69870.1"/>
    <property type="molecule type" value="Genomic_DNA"/>
</dbReference>
<name>H2C4S8_9CREN</name>
<accession>H2C4S8</accession>
<dbReference type="PROSITE" id="PS51371">
    <property type="entry name" value="CBS"/>
    <property type="match status" value="2"/>
</dbReference>
<dbReference type="PANTHER" id="PTHR43080">
    <property type="entry name" value="CBS DOMAIN-CONTAINING PROTEIN CBSX3, MITOCHONDRIAL"/>
    <property type="match status" value="1"/>
</dbReference>
<dbReference type="SMART" id="SM00116">
    <property type="entry name" value="CBS"/>
    <property type="match status" value="2"/>
</dbReference>
<dbReference type="SUPFAM" id="SSF54631">
    <property type="entry name" value="CBS-domain pair"/>
    <property type="match status" value="1"/>
</dbReference>
<sequence length="129" mass="14202">MIVKQLISKEIVRVGKDATLREVAKVMREKDVSSVLLTDGDEAVGIVTERDVTGAVAEGLDYNTPAERLAKRPLITIEGERNVYEALELMGQKRIRHLVVTEGGKPVGIVSLREVANAIGLMMAEENRY</sequence>
<keyword evidence="1 2" id="KW-0129">CBS domain</keyword>
<dbReference type="HOGENOM" id="CLU_040681_12_1_2"/>
<dbReference type="OrthoDB" id="8919at2157"/>
<evidence type="ECO:0000313" key="4">
    <source>
        <dbReference type="EMBL" id="EHP69870.1"/>
    </source>
</evidence>
<evidence type="ECO:0000313" key="5">
    <source>
        <dbReference type="Proteomes" id="UP000003980"/>
    </source>
</evidence>
<dbReference type="InterPro" id="IPR051257">
    <property type="entry name" value="Diverse_CBS-Domain"/>
</dbReference>